<name>A0ABP3MVP2_SACER</name>
<evidence type="ECO:0000313" key="3">
    <source>
        <dbReference type="EMBL" id="GAA0526301.1"/>
    </source>
</evidence>
<protein>
    <submittedName>
        <fullName evidence="3">DUF3043 domain-containing protein</fullName>
    </submittedName>
</protein>
<feature type="transmembrane region" description="Helical" evidence="2">
    <location>
        <begin position="137"/>
        <end position="156"/>
    </location>
</feature>
<dbReference type="EMBL" id="BAAAGS010000015">
    <property type="protein sequence ID" value="GAA0526301.1"/>
    <property type="molecule type" value="Genomic_DNA"/>
</dbReference>
<keyword evidence="2" id="KW-0472">Membrane</keyword>
<feature type="transmembrane region" description="Helical" evidence="2">
    <location>
        <begin position="162"/>
        <end position="182"/>
    </location>
</feature>
<keyword evidence="4" id="KW-1185">Reference proteome</keyword>
<evidence type="ECO:0000256" key="1">
    <source>
        <dbReference type="SAM" id="MobiDB-lite"/>
    </source>
</evidence>
<accession>A0ABP3MVP2</accession>
<gene>
    <name evidence="3" type="ORF">GCM10009533_27030</name>
</gene>
<sequence length="233" mass="26623">MGCSRSEPVWCERGGAVEYPGRVRFLRRNSAEQTATTESEDASAQVTEEHGARTPGKGRPTPKRREAEGKRRGPVPPPPKTQREAMKRARGSKEERRKAAAERRKRMMEGDDRYLMPRDRGPVRAYVRDIVDTRRHLMGLFMPLVLVVFATTLVQNLVVQQYATLACLVLLLTMAFEGTVLGRQVNRRVRAKFPDAKDRPFSLGWYAFTRAMQIRKLRMPRPRYTPKDAAKLG</sequence>
<keyword evidence="2" id="KW-1133">Transmembrane helix</keyword>
<dbReference type="Pfam" id="PF11241">
    <property type="entry name" value="DUF3043"/>
    <property type="match status" value="1"/>
</dbReference>
<dbReference type="Proteomes" id="UP001500729">
    <property type="component" value="Unassembled WGS sequence"/>
</dbReference>
<evidence type="ECO:0000256" key="2">
    <source>
        <dbReference type="SAM" id="Phobius"/>
    </source>
</evidence>
<keyword evidence="2" id="KW-0812">Transmembrane</keyword>
<comment type="caution">
    <text evidence="3">The sequence shown here is derived from an EMBL/GenBank/DDBJ whole genome shotgun (WGS) entry which is preliminary data.</text>
</comment>
<proteinExistence type="predicted"/>
<feature type="compositionally biased region" description="Polar residues" evidence="1">
    <location>
        <begin position="31"/>
        <end position="46"/>
    </location>
</feature>
<organism evidence="3 4">
    <name type="scientific">Saccharopolyspora erythraea</name>
    <name type="common">Streptomyces erythraeus</name>
    <dbReference type="NCBI Taxonomy" id="1836"/>
    <lineage>
        <taxon>Bacteria</taxon>
        <taxon>Bacillati</taxon>
        <taxon>Actinomycetota</taxon>
        <taxon>Actinomycetes</taxon>
        <taxon>Pseudonocardiales</taxon>
        <taxon>Pseudonocardiaceae</taxon>
        <taxon>Saccharopolyspora</taxon>
    </lineage>
</organism>
<feature type="region of interest" description="Disordered" evidence="1">
    <location>
        <begin position="29"/>
        <end position="108"/>
    </location>
</feature>
<feature type="compositionally biased region" description="Basic and acidic residues" evidence="1">
    <location>
        <begin position="81"/>
        <end position="108"/>
    </location>
</feature>
<evidence type="ECO:0000313" key="4">
    <source>
        <dbReference type="Proteomes" id="UP001500729"/>
    </source>
</evidence>
<dbReference type="InterPro" id="IPR021403">
    <property type="entry name" value="DUF3043"/>
</dbReference>
<reference evidence="4" key="1">
    <citation type="journal article" date="2019" name="Int. J. Syst. Evol. Microbiol.">
        <title>The Global Catalogue of Microorganisms (GCM) 10K type strain sequencing project: providing services to taxonomists for standard genome sequencing and annotation.</title>
        <authorList>
            <consortium name="The Broad Institute Genomics Platform"/>
            <consortium name="The Broad Institute Genome Sequencing Center for Infectious Disease"/>
            <person name="Wu L."/>
            <person name="Ma J."/>
        </authorList>
    </citation>
    <scope>NUCLEOTIDE SEQUENCE [LARGE SCALE GENOMIC DNA]</scope>
    <source>
        <strain evidence="4">JCM 10303</strain>
    </source>
</reference>